<accession>A0A2D0N0Z8</accession>
<evidence type="ECO:0000313" key="2">
    <source>
        <dbReference type="Proteomes" id="UP000223913"/>
    </source>
</evidence>
<name>A0A2D0N0Z8_FLAN2</name>
<protein>
    <recommendedName>
        <fullName evidence="3">Endo-polygalacturonase</fullName>
    </recommendedName>
</protein>
<proteinExistence type="predicted"/>
<dbReference type="InterPro" id="IPR035953">
    <property type="entry name" value="Dextranase_N-ter"/>
</dbReference>
<dbReference type="OrthoDB" id="9812921at2"/>
<gene>
    <name evidence="1" type="ORF">CRP01_33650</name>
</gene>
<dbReference type="AlphaFoldDB" id="A0A2D0N0Z8"/>
<dbReference type="Gene3D" id="2.60.350.10">
    <property type="entry name" value="Dextranase, N-terminal"/>
    <property type="match status" value="1"/>
</dbReference>
<sequence>MITERSTIPWFFNYCLGLLLLFLLPEPGRCTVRTYPAPTSEFPASPFYKVTVTQGEEKETAFVYISHARTEGPGTQFVQERTLSYTGFMATGVVTVEVERLADERLLPGAPKVRPSRWGIEPEISGERRVRFVLPRAGQYTLEFGETGYRHGLVIAYDPWETSAPDPTDAGVFSVPPDLRGDPSSELGQAHTLYFGKGMYDLGGRLELPPQIKRVYLAPGAFVYGAIYIGHSDVTVDGRGVLSSARLAHREAHTLETPPAARRVVIEGITVADYAQFAVRTLGRDNVVRWVKCVGGWIYNADGLVGWAGTTLSHNFIHADDDAIKLYDDHVTVEDCVIWQMTNGACLQLGWQSLSARQVRVRNIDVIRTEWRNNGGANNSVINLRLASGGENGKTQRDFIFENIYVETPVDRFLDLRFRDKKKGREDGGAHRLLDFTFRNIHVRMTSPNEHSGNLLLPYNAAYGYENIRFEDLYINGLKITKDNYREAGYFKMPDEVKLAISFE</sequence>
<dbReference type="RefSeq" id="WP_099154476.1">
    <property type="nucleotide sequence ID" value="NZ_PDUD01000044.1"/>
</dbReference>
<dbReference type="Gene3D" id="2.160.20.10">
    <property type="entry name" value="Single-stranded right-handed beta-helix, Pectin lyase-like"/>
    <property type="match status" value="1"/>
</dbReference>
<evidence type="ECO:0000313" key="1">
    <source>
        <dbReference type="EMBL" id="PHN02137.1"/>
    </source>
</evidence>
<dbReference type="InterPro" id="IPR011050">
    <property type="entry name" value="Pectin_lyase_fold/virulence"/>
</dbReference>
<dbReference type="InterPro" id="IPR012334">
    <property type="entry name" value="Pectin_lyas_fold"/>
</dbReference>
<keyword evidence="2" id="KW-1185">Reference proteome</keyword>
<reference evidence="1 2" key="1">
    <citation type="submission" date="2017-10" db="EMBL/GenBank/DDBJ databases">
        <title>The draft genome sequence of Lewinella nigricans NBRC 102662.</title>
        <authorList>
            <person name="Wang K."/>
        </authorList>
    </citation>
    <scope>NUCLEOTIDE SEQUENCE [LARGE SCALE GENOMIC DNA]</scope>
    <source>
        <strain evidence="1 2">NBRC 102662</strain>
    </source>
</reference>
<dbReference type="EMBL" id="PDUD01000044">
    <property type="protein sequence ID" value="PHN02137.1"/>
    <property type="molecule type" value="Genomic_DNA"/>
</dbReference>
<dbReference type="SUPFAM" id="SSF51126">
    <property type="entry name" value="Pectin lyase-like"/>
    <property type="match status" value="1"/>
</dbReference>
<dbReference type="Proteomes" id="UP000223913">
    <property type="component" value="Unassembled WGS sequence"/>
</dbReference>
<organism evidence="1 2">
    <name type="scientific">Flavilitoribacter nigricans (strain ATCC 23147 / DSM 23189 / NBRC 102662 / NCIMB 1420 / SS-2)</name>
    <name type="common">Lewinella nigricans</name>
    <dbReference type="NCBI Taxonomy" id="1122177"/>
    <lineage>
        <taxon>Bacteria</taxon>
        <taxon>Pseudomonadati</taxon>
        <taxon>Bacteroidota</taxon>
        <taxon>Saprospiria</taxon>
        <taxon>Saprospirales</taxon>
        <taxon>Lewinellaceae</taxon>
        <taxon>Flavilitoribacter</taxon>
    </lineage>
</organism>
<evidence type="ECO:0008006" key="3">
    <source>
        <dbReference type="Google" id="ProtNLM"/>
    </source>
</evidence>
<comment type="caution">
    <text evidence="1">The sequence shown here is derived from an EMBL/GenBank/DDBJ whole genome shotgun (WGS) entry which is preliminary data.</text>
</comment>